<evidence type="ECO:0000313" key="5">
    <source>
        <dbReference type="Ensembl" id="ENSCWAP00000029262.1"/>
    </source>
</evidence>
<dbReference type="Proteomes" id="UP000694540">
    <property type="component" value="Unplaced"/>
</dbReference>
<dbReference type="PANTHER" id="PTHR22957:SF255">
    <property type="entry name" value="TBC1 DOMAIN FAMILY MEMBER 22A"/>
    <property type="match status" value="1"/>
</dbReference>
<dbReference type="GeneTree" id="ENSGT00940000159840"/>
<dbReference type="PANTHER" id="PTHR22957">
    <property type="entry name" value="TBC1 DOMAIN FAMILY MEMBER GTPASE-ACTIVATING PROTEIN"/>
    <property type="match status" value="1"/>
</dbReference>
<name>A0A8C3YW18_9CETA</name>
<keyword evidence="1" id="KW-0343">GTPase activation</keyword>
<evidence type="ECO:0000256" key="2">
    <source>
        <dbReference type="ARBA" id="ARBA00043879"/>
    </source>
</evidence>
<dbReference type="Gene3D" id="1.10.8.270">
    <property type="entry name" value="putative rabgap domain of human tbc1 domain family member 14 like domains"/>
    <property type="match status" value="1"/>
</dbReference>
<dbReference type="SUPFAM" id="SSF47923">
    <property type="entry name" value="Ypt/Rab-GAP domain of gyp1p"/>
    <property type="match status" value="2"/>
</dbReference>
<evidence type="ECO:0000256" key="3">
    <source>
        <dbReference type="SAM" id="MobiDB-lite"/>
    </source>
</evidence>
<evidence type="ECO:0000259" key="4">
    <source>
        <dbReference type="PROSITE" id="PS50086"/>
    </source>
</evidence>
<dbReference type="PROSITE" id="PS50086">
    <property type="entry name" value="TBC_RABGAP"/>
    <property type="match status" value="1"/>
</dbReference>
<dbReference type="InterPro" id="IPR035969">
    <property type="entry name" value="Rab-GAP_TBC_sf"/>
</dbReference>
<protein>
    <submittedName>
        <fullName evidence="5">TBC1 domain family member 22A</fullName>
    </submittedName>
</protein>
<accession>A0A8C3YW18</accession>
<reference evidence="5" key="2">
    <citation type="submission" date="2025-09" db="UniProtKB">
        <authorList>
            <consortium name="Ensembl"/>
        </authorList>
    </citation>
    <scope>IDENTIFICATION</scope>
</reference>
<organism evidence="5 6">
    <name type="scientific">Catagonus wagneri</name>
    <name type="common">Chacoan peccary</name>
    <dbReference type="NCBI Taxonomy" id="51154"/>
    <lineage>
        <taxon>Eukaryota</taxon>
        <taxon>Metazoa</taxon>
        <taxon>Chordata</taxon>
        <taxon>Craniata</taxon>
        <taxon>Vertebrata</taxon>
        <taxon>Euteleostomi</taxon>
        <taxon>Mammalia</taxon>
        <taxon>Eutheria</taxon>
        <taxon>Laurasiatheria</taxon>
        <taxon>Artiodactyla</taxon>
        <taxon>Suina</taxon>
        <taxon>Tayassuidae</taxon>
        <taxon>Catagonus</taxon>
    </lineage>
</organism>
<proteinExistence type="predicted"/>
<feature type="region of interest" description="Disordered" evidence="3">
    <location>
        <begin position="85"/>
        <end position="117"/>
    </location>
</feature>
<gene>
    <name evidence="5" type="primary">TBC1D22A</name>
</gene>
<dbReference type="Gene3D" id="1.10.472.80">
    <property type="entry name" value="Ypt/Rab-GAP domain of gyp1p, domain 3"/>
    <property type="match status" value="1"/>
</dbReference>
<dbReference type="SMART" id="SM00164">
    <property type="entry name" value="TBC"/>
    <property type="match status" value="1"/>
</dbReference>
<sequence length="439" mass="50847">MASDGTRKQFWKRSNSKVPGSLLKAVPKVPTTPVKAKRVSTFQEFESNTSDAWDAGEDDDELLAMAAESLNSAVVMETAHRVLRNHSQRQGRHRPQEAVEPEQKPKPSPEPPVVPSGDLRLVKSVSESHASCPPEELRKLSWSGVPKPVRAVTWKLLSGYLPANADRRPATLQRKQKEYFAFIDHYYDSRNDEVHQDTYRQIRIDVPRMSPEALILQPKVTEIFERILFIWAIRHPASGYVQGINDLVTPFFLVFICEHADSEDVDVADVSRVPEDALRSVEADTYWCVSRLLDGIQDNYTFAQPGIQMKVKMLEELVRRIDEQVHRHLDQHEVKFLQFAFRWMNNLLMREVPLRCTIRLWDTYQSEPDGFAHFHLYVCAAFLVRWRREILEEKDFQELLLFLQNLPTAHWGDEDISLLLAEAYRLKFAFADAPNHYKK</sequence>
<dbReference type="Pfam" id="PF00566">
    <property type="entry name" value="RabGAP-TBC"/>
    <property type="match status" value="1"/>
</dbReference>
<dbReference type="FunFam" id="1.10.472.80:FF:000001">
    <property type="entry name" value="TBC1 domain family member 22B"/>
    <property type="match status" value="1"/>
</dbReference>
<dbReference type="InterPro" id="IPR000195">
    <property type="entry name" value="Rab-GAP-TBC_dom"/>
</dbReference>
<dbReference type="Ensembl" id="ENSCWAT00000031702.1">
    <property type="protein sequence ID" value="ENSCWAP00000029262.1"/>
    <property type="gene ID" value="ENSCWAG00000021911.1"/>
</dbReference>
<feature type="compositionally biased region" description="Basic and acidic residues" evidence="3">
    <location>
        <begin position="94"/>
        <end position="107"/>
    </location>
</feature>
<evidence type="ECO:0000256" key="1">
    <source>
        <dbReference type="ARBA" id="ARBA00022468"/>
    </source>
</evidence>
<reference evidence="5" key="1">
    <citation type="submission" date="2025-08" db="UniProtKB">
        <authorList>
            <consortium name="Ensembl"/>
        </authorList>
    </citation>
    <scope>IDENTIFICATION</scope>
</reference>
<dbReference type="GO" id="GO:0005096">
    <property type="term" value="F:GTPase activator activity"/>
    <property type="evidence" value="ECO:0007669"/>
    <property type="project" value="UniProtKB-KW"/>
</dbReference>
<evidence type="ECO:0000313" key="6">
    <source>
        <dbReference type="Proteomes" id="UP000694540"/>
    </source>
</evidence>
<comment type="function">
    <text evidence="2">May act as a GTPase-activating protein for Rab family protein(s).</text>
</comment>
<keyword evidence="6" id="KW-1185">Reference proteome</keyword>
<dbReference type="AlphaFoldDB" id="A0A8C3YW18"/>
<feature type="domain" description="Rab-GAP TBC" evidence="4">
    <location>
        <begin position="144"/>
        <end position="368"/>
    </location>
</feature>
<dbReference type="FunFam" id="1.10.8.270:FF:000004">
    <property type="entry name" value="TBC1 domain family, member 22B"/>
    <property type="match status" value="1"/>
</dbReference>
<dbReference type="GO" id="GO:0071889">
    <property type="term" value="F:14-3-3 protein binding"/>
    <property type="evidence" value="ECO:0007669"/>
    <property type="project" value="UniProtKB-ARBA"/>
</dbReference>